<evidence type="ECO:0000313" key="3">
    <source>
        <dbReference type="Proteomes" id="UP000324222"/>
    </source>
</evidence>
<proteinExistence type="predicted"/>
<reference evidence="2 3" key="1">
    <citation type="submission" date="2019-05" db="EMBL/GenBank/DDBJ databases">
        <title>Another draft genome of Portunus trituberculatus and its Hox gene families provides insights of decapod evolution.</title>
        <authorList>
            <person name="Jeong J.-H."/>
            <person name="Song I."/>
            <person name="Kim S."/>
            <person name="Choi T."/>
            <person name="Kim D."/>
            <person name="Ryu S."/>
            <person name="Kim W."/>
        </authorList>
    </citation>
    <scope>NUCLEOTIDE SEQUENCE [LARGE SCALE GENOMIC DNA]</scope>
    <source>
        <tissue evidence="2">Muscle</tissue>
    </source>
</reference>
<dbReference type="AlphaFoldDB" id="A0A5B7F369"/>
<evidence type="ECO:0000256" key="1">
    <source>
        <dbReference type="SAM" id="MobiDB-lite"/>
    </source>
</evidence>
<evidence type="ECO:0000313" key="2">
    <source>
        <dbReference type="EMBL" id="MPC39987.1"/>
    </source>
</evidence>
<name>A0A5B7F369_PORTR</name>
<dbReference type="EMBL" id="VSRR010004539">
    <property type="protein sequence ID" value="MPC39987.1"/>
    <property type="molecule type" value="Genomic_DNA"/>
</dbReference>
<keyword evidence="3" id="KW-1185">Reference proteome</keyword>
<protein>
    <submittedName>
        <fullName evidence="2">Uncharacterized protein</fullName>
    </submittedName>
</protein>
<feature type="region of interest" description="Disordered" evidence="1">
    <location>
        <begin position="77"/>
        <end position="98"/>
    </location>
</feature>
<sequence length="98" mass="10759">MDLSTTEHIAQRGVGFDRDSLVQLSSFNEQLVHTTNSWEEGSSWGETHLPAGPAGSTKELHVVARVTQDKLKGKLMTGDINKGTQTRKENANLQVRKG</sequence>
<comment type="caution">
    <text evidence="2">The sequence shown here is derived from an EMBL/GenBank/DDBJ whole genome shotgun (WGS) entry which is preliminary data.</text>
</comment>
<gene>
    <name evidence="2" type="ORF">E2C01_033542</name>
</gene>
<accession>A0A5B7F369</accession>
<feature type="region of interest" description="Disordered" evidence="1">
    <location>
        <begin position="36"/>
        <end position="57"/>
    </location>
</feature>
<dbReference type="Proteomes" id="UP000324222">
    <property type="component" value="Unassembled WGS sequence"/>
</dbReference>
<organism evidence="2 3">
    <name type="scientific">Portunus trituberculatus</name>
    <name type="common">Swimming crab</name>
    <name type="synonym">Neptunus trituberculatus</name>
    <dbReference type="NCBI Taxonomy" id="210409"/>
    <lineage>
        <taxon>Eukaryota</taxon>
        <taxon>Metazoa</taxon>
        <taxon>Ecdysozoa</taxon>
        <taxon>Arthropoda</taxon>
        <taxon>Crustacea</taxon>
        <taxon>Multicrustacea</taxon>
        <taxon>Malacostraca</taxon>
        <taxon>Eumalacostraca</taxon>
        <taxon>Eucarida</taxon>
        <taxon>Decapoda</taxon>
        <taxon>Pleocyemata</taxon>
        <taxon>Brachyura</taxon>
        <taxon>Eubrachyura</taxon>
        <taxon>Portunoidea</taxon>
        <taxon>Portunidae</taxon>
        <taxon>Portuninae</taxon>
        <taxon>Portunus</taxon>
    </lineage>
</organism>